<accession>A0ACB7ZZZ6</accession>
<proteinExistence type="predicted"/>
<dbReference type="Proteomes" id="UP000790377">
    <property type="component" value="Unassembled WGS sequence"/>
</dbReference>
<gene>
    <name evidence="1" type="ORF">BJ138DRAFT_1104923</name>
</gene>
<evidence type="ECO:0000313" key="2">
    <source>
        <dbReference type="Proteomes" id="UP000790377"/>
    </source>
</evidence>
<sequence>MSTSEPLNQSFSATELSTSKQLAPHEEHTTQVVPPTPDNTRLRYFGYCVPGDFFTNYKLTYGPDSMHSPSGLLRKHIGHWYIGKVMVVDPCDGSVPPHCQYPEHDRVLIVSVMDNLEFFTVPTEAQFKKLEQLTGQKPRWWAPQSYVSLSMWFALISSPIHLYSGFIYYGGGTEYVPRSRAPGRRHVSRPANLVVDGVEPFGVDDGGLQPRRTICTLFDLWWGDTKLVAVSRSESKAPELVKVSPAQHLDHLRT</sequence>
<name>A0ACB7ZZZ6_9AGAM</name>
<protein>
    <submittedName>
        <fullName evidence="1">Uncharacterized protein</fullName>
    </submittedName>
</protein>
<evidence type="ECO:0000313" key="1">
    <source>
        <dbReference type="EMBL" id="KAH7906711.1"/>
    </source>
</evidence>
<keyword evidence="2" id="KW-1185">Reference proteome</keyword>
<comment type="caution">
    <text evidence="1">The sequence shown here is derived from an EMBL/GenBank/DDBJ whole genome shotgun (WGS) entry which is preliminary data.</text>
</comment>
<organism evidence="1 2">
    <name type="scientific">Hygrophoropsis aurantiaca</name>
    <dbReference type="NCBI Taxonomy" id="72124"/>
    <lineage>
        <taxon>Eukaryota</taxon>
        <taxon>Fungi</taxon>
        <taxon>Dikarya</taxon>
        <taxon>Basidiomycota</taxon>
        <taxon>Agaricomycotina</taxon>
        <taxon>Agaricomycetes</taxon>
        <taxon>Agaricomycetidae</taxon>
        <taxon>Boletales</taxon>
        <taxon>Coniophorineae</taxon>
        <taxon>Hygrophoropsidaceae</taxon>
        <taxon>Hygrophoropsis</taxon>
    </lineage>
</organism>
<reference evidence="1" key="1">
    <citation type="journal article" date="2021" name="New Phytol.">
        <title>Evolutionary innovations through gain and loss of genes in the ectomycorrhizal Boletales.</title>
        <authorList>
            <person name="Wu G."/>
            <person name="Miyauchi S."/>
            <person name="Morin E."/>
            <person name="Kuo A."/>
            <person name="Drula E."/>
            <person name="Varga T."/>
            <person name="Kohler A."/>
            <person name="Feng B."/>
            <person name="Cao Y."/>
            <person name="Lipzen A."/>
            <person name="Daum C."/>
            <person name="Hundley H."/>
            <person name="Pangilinan J."/>
            <person name="Johnson J."/>
            <person name="Barry K."/>
            <person name="LaButti K."/>
            <person name="Ng V."/>
            <person name="Ahrendt S."/>
            <person name="Min B."/>
            <person name="Choi I.G."/>
            <person name="Park H."/>
            <person name="Plett J.M."/>
            <person name="Magnuson J."/>
            <person name="Spatafora J.W."/>
            <person name="Nagy L.G."/>
            <person name="Henrissat B."/>
            <person name="Grigoriev I.V."/>
            <person name="Yang Z.L."/>
            <person name="Xu J."/>
            <person name="Martin F.M."/>
        </authorList>
    </citation>
    <scope>NUCLEOTIDE SEQUENCE</scope>
    <source>
        <strain evidence="1">ATCC 28755</strain>
    </source>
</reference>
<dbReference type="EMBL" id="MU267985">
    <property type="protein sequence ID" value="KAH7906711.1"/>
    <property type="molecule type" value="Genomic_DNA"/>
</dbReference>